<dbReference type="AlphaFoldDB" id="A0AAD5KZB2"/>
<dbReference type="EMBL" id="WJBH02000003">
    <property type="protein sequence ID" value="KAI9562374.1"/>
    <property type="molecule type" value="Genomic_DNA"/>
</dbReference>
<evidence type="ECO:0000313" key="2">
    <source>
        <dbReference type="Proteomes" id="UP000820818"/>
    </source>
</evidence>
<gene>
    <name evidence="1" type="ORF">GHT06_013339</name>
</gene>
<proteinExistence type="predicted"/>
<sequence length="60" mass="6912">MILRNRLERRKPKTTQKRGRRCSMFLCWVVLALFFSGLAVEIALVVEMLNAFDALIGLDT</sequence>
<accession>A0AAD5KZB2</accession>
<protein>
    <submittedName>
        <fullName evidence="1">Uncharacterized protein</fullName>
    </submittedName>
</protein>
<comment type="caution">
    <text evidence="1">The sequence shown here is derived from an EMBL/GenBank/DDBJ whole genome shotgun (WGS) entry which is preliminary data.</text>
</comment>
<organism evidence="1 2">
    <name type="scientific">Daphnia sinensis</name>
    <dbReference type="NCBI Taxonomy" id="1820382"/>
    <lineage>
        <taxon>Eukaryota</taxon>
        <taxon>Metazoa</taxon>
        <taxon>Ecdysozoa</taxon>
        <taxon>Arthropoda</taxon>
        <taxon>Crustacea</taxon>
        <taxon>Branchiopoda</taxon>
        <taxon>Diplostraca</taxon>
        <taxon>Cladocera</taxon>
        <taxon>Anomopoda</taxon>
        <taxon>Daphniidae</taxon>
        <taxon>Daphnia</taxon>
        <taxon>Daphnia similis group</taxon>
    </lineage>
</organism>
<evidence type="ECO:0000313" key="1">
    <source>
        <dbReference type="EMBL" id="KAI9562374.1"/>
    </source>
</evidence>
<name>A0AAD5KZB2_9CRUS</name>
<reference evidence="1 2" key="1">
    <citation type="submission" date="2022-05" db="EMBL/GenBank/DDBJ databases">
        <title>A multi-omics perspective on studying reproductive biology in Daphnia sinensis.</title>
        <authorList>
            <person name="Jia J."/>
        </authorList>
    </citation>
    <scope>NUCLEOTIDE SEQUENCE [LARGE SCALE GENOMIC DNA]</scope>
    <source>
        <strain evidence="1 2">WSL</strain>
    </source>
</reference>
<dbReference type="Proteomes" id="UP000820818">
    <property type="component" value="Linkage Group LG3"/>
</dbReference>
<keyword evidence="2" id="KW-1185">Reference proteome</keyword>